<gene>
    <name evidence="2" type="ORF">WR25_16436</name>
</gene>
<name>A0A2A2JVZ1_9BILA</name>
<dbReference type="OrthoDB" id="5863337at2759"/>
<dbReference type="InterPro" id="IPR001563">
    <property type="entry name" value="Peptidase_S10"/>
</dbReference>
<dbReference type="Gene3D" id="3.40.50.1820">
    <property type="entry name" value="alpha/beta hydrolase"/>
    <property type="match status" value="1"/>
</dbReference>
<comment type="similarity">
    <text evidence="1">Belongs to the peptidase S10 family.</text>
</comment>
<dbReference type="Proteomes" id="UP000218231">
    <property type="component" value="Unassembled WGS sequence"/>
</dbReference>
<dbReference type="SUPFAM" id="SSF53474">
    <property type="entry name" value="alpha/beta-Hydrolases"/>
    <property type="match status" value="1"/>
</dbReference>
<comment type="caution">
    <text evidence="2">The sequence shown here is derived from an EMBL/GenBank/DDBJ whole genome shotgun (WGS) entry which is preliminary data.</text>
</comment>
<dbReference type="Pfam" id="PF00450">
    <property type="entry name" value="Peptidase_S10"/>
    <property type="match status" value="2"/>
</dbReference>
<sequence length="238" mass="26287">MGESYAGIYIPMLGVRLLNVSIANFKGILIGNGLLDDQINFNTQIYYTYYHGLVDETLYQTTIDTCCQPQGASCDFYSIFRQNASECTDLSIVPDCSHHDDYINYLNDPTVRQALKIPSNVPKYESCNAYVEDDYDQNDGTHTVSQKDNVLALVKAGIRVGIFNGDVDAMCNVAQNSQFVRGLGLNLTMPAAYYTDETQLPDAIGMLTQYQGVDFLTIKGGGHFPASTNQKPKEALQA</sequence>
<dbReference type="PANTHER" id="PTHR11802:SF201">
    <property type="entry name" value="CARBOXYPEPTIDASE"/>
    <property type="match status" value="1"/>
</dbReference>
<organism evidence="2 3">
    <name type="scientific">Diploscapter pachys</name>
    <dbReference type="NCBI Taxonomy" id="2018661"/>
    <lineage>
        <taxon>Eukaryota</taxon>
        <taxon>Metazoa</taxon>
        <taxon>Ecdysozoa</taxon>
        <taxon>Nematoda</taxon>
        <taxon>Chromadorea</taxon>
        <taxon>Rhabditida</taxon>
        <taxon>Rhabditina</taxon>
        <taxon>Rhabditomorpha</taxon>
        <taxon>Rhabditoidea</taxon>
        <taxon>Rhabditidae</taxon>
        <taxon>Diploscapter</taxon>
    </lineage>
</organism>
<dbReference type="EMBL" id="LIAE01010190">
    <property type="protein sequence ID" value="PAV65861.1"/>
    <property type="molecule type" value="Genomic_DNA"/>
</dbReference>
<keyword evidence="3" id="KW-1185">Reference proteome</keyword>
<protein>
    <recommendedName>
        <fullName evidence="4">Carboxypeptidase</fullName>
    </recommendedName>
</protein>
<dbReference type="InterPro" id="IPR029058">
    <property type="entry name" value="AB_hydrolase_fold"/>
</dbReference>
<accession>A0A2A2JVZ1</accession>
<dbReference type="GO" id="GO:0004185">
    <property type="term" value="F:serine-type carboxypeptidase activity"/>
    <property type="evidence" value="ECO:0007669"/>
    <property type="project" value="InterPro"/>
</dbReference>
<evidence type="ECO:0000313" key="2">
    <source>
        <dbReference type="EMBL" id="PAV65861.1"/>
    </source>
</evidence>
<dbReference type="STRING" id="2018661.A0A2A2JVZ1"/>
<reference evidence="2 3" key="1">
    <citation type="journal article" date="2017" name="Curr. Biol.">
        <title>Genome architecture and evolution of a unichromosomal asexual nematode.</title>
        <authorList>
            <person name="Fradin H."/>
            <person name="Zegar C."/>
            <person name="Gutwein M."/>
            <person name="Lucas J."/>
            <person name="Kovtun M."/>
            <person name="Corcoran D."/>
            <person name="Baugh L.R."/>
            <person name="Kiontke K."/>
            <person name="Gunsalus K."/>
            <person name="Fitch D.H."/>
            <person name="Piano F."/>
        </authorList>
    </citation>
    <scope>NUCLEOTIDE SEQUENCE [LARGE SCALE GENOMIC DNA]</scope>
    <source>
        <strain evidence="2">PF1309</strain>
    </source>
</reference>
<dbReference type="AlphaFoldDB" id="A0A2A2JVZ1"/>
<dbReference type="PANTHER" id="PTHR11802">
    <property type="entry name" value="SERINE PROTEASE FAMILY S10 SERINE CARBOXYPEPTIDASE"/>
    <property type="match status" value="1"/>
</dbReference>
<dbReference type="GO" id="GO:0006508">
    <property type="term" value="P:proteolysis"/>
    <property type="evidence" value="ECO:0007669"/>
    <property type="project" value="InterPro"/>
</dbReference>
<evidence type="ECO:0008006" key="4">
    <source>
        <dbReference type="Google" id="ProtNLM"/>
    </source>
</evidence>
<proteinExistence type="inferred from homology"/>
<evidence type="ECO:0000256" key="1">
    <source>
        <dbReference type="ARBA" id="ARBA00009431"/>
    </source>
</evidence>
<evidence type="ECO:0000313" key="3">
    <source>
        <dbReference type="Proteomes" id="UP000218231"/>
    </source>
</evidence>